<dbReference type="Proteomes" id="UP000054383">
    <property type="component" value="Unassembled WGS sequence"/>
</dbReference>
<sequence>MEDSPDYEALFRKSEKKREEAETRRKEAETRRNEAENERDRLREETRPTNLAEFIQNCHEYLSEPLHFEMNASQSTGGSLTSPKGRLCPTYLRPWEDFHKQQQELYHEALQSLNSLEDPRLFASHRDIRDLGHRLCRRPLSSEADLQSYERFGVEDHVSDILEALKGHSHFRLANGVRFHNHANTFDDEPPLPESQRRKRSYPDQFCVNLKDIANTLLFIVEYKAEHKLTAENLRAGLKSMNFWEKVVQRPTIPIGGPEKLQYNAEQLSGSALTHAYDAMMHRGSAYGVVVTGNCLVFLHITEHEPETLHYFLAEPNLDVQAMSDQGDYTWMYTPVTAIGRLLALCLMSLDIPTRSQRWRSDKIPQLHTWEVDFETILKEIPDDEKRSTPPGSEYIPSSSPMSSFSESHHSNNRIGCRPGDVERSSPTDDSESDDVSGNKSVGARKRAKRALSQFSSSPPQRQHRPGQQYKRNNRTAPAESLEFCTESCLLGIKTRASFDENCPNVKLHRRDSQDCHSINCADMVCSLKQQLNNDMDNYCTPYGQPVGMGLPFKVTLMPYGYTLLGKGTTDRGWENLEWEAEVYHVLKPVQGSAVPVYLGTVHPNQSYFFEGVQIKHFLLSSWYGDRTDWINWNQRQWDIYQQTVQKIRRLGVHVGRVHQSNVFWDSQRRQARLVAFDRMKLVPRRHENRTHTKRSLAVHDDPPRKRVHAT</sequence>
<feature type="compositionally biased region" description="Basic and acidic residues" evidence="1">
    <location>
        <begin position="9"/>
        <end position="47"/>
    </location>
</feature>
<dbReference type="OrthoDB" id="2156052at2759"/>
<feature type="region of interest" description="Disordered" evidence="1">
    <location>
        <begin position="1"/>
        <end position="48"/>
    </location>
</feature>
<feature type="region of interest" description="Disordered" evidence="1">
    <location>
        <begin position="688"/>
        <end position="711"/>
    </location>
</feature>
<reference evidence="2 3" key="1">
    <citation type="submission" date="2015-04" db="EMBL/GenBank/DDBJ databases">
        <authorList>
            <person name="Syromyatnikov M.Y."/>
            <person name="Popov V.N."/>
        </authorList>
    </citation>
    <scope>NUCLEOTIDE SEQUENCE [LARGE SCALE GENOMIC DNA]</scope>
    <source>
        <strain evidence="2">WF-38-12</strain>
    </source>
</reference>
<feature type="compositionally biased region" description="Low complexity" evidence="1">
    <location>
        <begin position="393"/>
        <end position="406"/>
    </location>
</feature>
<dbReference type="AlphaFoldDB" id="A0A0U1MBE7"/>
<dbReference type="STRING" id="28573.A0A0U1MBE7"/>
<proteinExistence type="predicted"/>
<evidence type="ECO:0000313" key="2">
    <source>
        <dbReference type="EMBL" id="CRG92859.1"/>
    </source>
</evidence>
<evidence type="ECO:0000256" key="1">
    <source>
        <dbReference type="SAM" id="MobiDB-lite"/>
    </source>
</evidence>
<protein>
    <submittedName>
        <fullName evidence="2">Uncharacterized protein</fullName>
    </submittedName>
</protein>
<accession>A0A0U1MBE7</accession>
<feature type="compositionally biased region" description="Basic residues" evidence="1">
    <location>
        <begin position="688"/>
        <end position="697"/>
    </location>
</feature>
<dbReference type="OMA" id="KITCTEY"/>
<name>A0A0U1MBE7_TALIS</name>
<dbReference type="EMBL" id="CVMT01000022">
    <property type="protein sequence ID" value="CRG92859.1"/>
    <property type="molecule type" value="Genomic_DNA"/>
</dbReference>
<feature type="region of interest" description="Disordered" evidence="1">
    <location>
        <begin position="381"/>
        <end position="477"/>
    </location>
</feature>
<evidence type="ECO:0000313" key="3">
    <source>
        <dbReference type="Proteomes" id="UP000054383"/>
    </source>
</evidence>
<keyword evidence="3" id="KW-1185">Reference proteome</keyword>
<organism evidence="2 3">
    <name type="scientific">Talaromyces islandicus</name>
    <name type="common">Penicillium islandicum</name>
    <dbReference type="NCBI Taxonomy" id="28573"/>
    <lineage>
        <taxon>Eukaryota</taxon>
        <taxon>Fungi</taxon>
        <taxon>Dikarya</taxon>
        <taxon>Ascomycota</taxon>
        <taxon>Pezizomycotina</taxon>
        <taxon>Eurotiomycetes</taxon>
        <taxon>Eurotiomycetidae</taxon>
        <taxon>Eurotiales</taxon>
        <taxon>Trichocomaceae</taxon>
        <taxon>Talaromyces</taxon>
        <taxon>Talaromyces sect. Islandici</taxon>
    </lineage>
</organism>
<gene>
    <name evidence="2" type="ORF">PISL3812_09932</name>
</gene>